<sequence length="77" mass="8295">MQPIVPPPLTATLGELNDAVRQLPAAAEHSAPARLRREAIALADVIHRDGEGAHTAEASRLLRRIRGYLVDASEPKP</sequence>
<evidence type="ECO:0000313" key="2">
    <source>
        <dbReference type="Proteomes" id="UP000199632"/>
    </source>
</evidence>
<accession>A0A1H3UAI6</accession>
<organism evidence="1 2">
    <name type="scientific">Asanoa ishikariensis</name>
    <dbReference type="NCBI Taxonomy" id="137265"/>
    <lineage>
        <taxon>Bacteria</taxon>
        <taxon>Bacillati</taxon>
        <taxon>Actinomycetota</taxon>
        <taxon>Actinomycetes</taxon>
        <taxon>Micromonosporales</taxon>
        <taxon>Micromonosporaceae</taxon>
        <taxon>Asanoa</taxon>
    </lineage>
</organism>
<dbReference type="Proteomes" id="UP000199632">
    <property type="component" value="Unassembled WGS sequence"/>
</dbReference>
<dbReference type="EMBL" id="FNQB01000004">
    <property type="protein sequence ID" value="SDZ59297.1"/>
    <property type="molecule type" value="Genomic_DNA"/>
</dbReference>
<name>A0A1H3UAI6_9ACTN</name>
<dbReference type="RefSeq" id="WP_090801244.1">
    <property type="nucleotide sequence ID" value="NZ_BOND01000006.1"/>
</dbReference>
<dbReference type="OrthoDB" id="9854280at2"/>
<dbReference type="AlphaFoldDB" id="A0A1H3UAI6"/>
<evidence type="ECO:0000313" key="1">
    <source>
        <dbReference type="EMBL" id="SDZ59297.1"/>
    </source>
</evidence>
<protein>
    <submittedName>
        <fullName evidence="1">Uncharacterized protein</fullName>
    </submittedName>
</protein>
<keyword evidence="2" id="KW-1185">Reference proteome</keyword>
<gene>
    <name evidence="1" type="ORF">SAMN05421684_6849</name>
</gene>
<proteinExistence type="predicted"/>
<reference evidence="2" key="1">
    <citation type="submission" date="2016-10" db="EMBL/GenBank/DDBJ databases">
        <authorList>
            <person name="Varghese N."/>
            <person name="Submissions S."/>
        </authorList>
    </citation>
    <scope>NUCLEOTIDE SEQUENCE [LARGE SCALE GENOMIC DNA]</scope>
    <source>
        <strain evidence="2">DSM 44718</strain>
    </source>
</reference>